<dbReference type="KEGG" id="nmo:Nmlp_2246"/>
<dbReference type="STRING" id="268739.Nmlp_2246"/>
<dbReference type="RefSeq" id="WP_015409218.1">
    <property type="nucleotide sequence ID" value="NC_020388.1"/>
</dbReference>
<protein>
    <submittedName>
        <fullName evidence="2">Probable secreted glycoprotein</fullName>
    </submittedName>
</protein>
<feature type="transmembrane region" description="Helical" evidence="1">
    <location>
        <begin position="20"/>
        <end position="42"/>
    </location>
</feature>
<dbReference type="InterPro" id="IPR055713">
    <property type="entry name" value="DUF7289"/>
</dbReference>
<name>M1XQN0_NATM8</name>
<dbReference type="GeneID" id="14651182"/>
<gene>
    <name evidence="2" type="ordered locus">Nmlp_2246</name>
</gene>
<organism evidence="2 3">
    <name type="scientific">Natronomonas moolapensis (strain DSM 18674 / CECT 7526 / JCM 14361 / 8.8.11)</name>
    <dbReference type="NCBI Taxonomy" id="268739"/>
    <lineage>
        <taxon>Archaea</taxon>
        <taxon>Methanobacteriati</taxon>
        <taxon>Methanobacteriota</taxon>
        <taxon>Stenosarchaea group</taxon>
        <taxon>Halobacteria</taxon>
        <taxon>Halobacteriales</taxon>
        <taxon>Natronomonadaceae</taxon>
        <taxon>Natronomonas</taxon>
    </lineage>
</organism>
<reference evidence="2 3" key="1">
    <citation type="journal article" date="2013" name="Genome Announc.">
        <title>Genome of the haloarchaeon Natronomonas moolapensis, a neutrophilic member of a previously haloalkaliphilic genus.</title>
        <authorList>
            <person name="Dyall-Smith M.L."/>
            <person name="Pfeiffer F."/>
            <person name="Oberwinkler T."/>
            <person name="Klee K."/>
            <person name="Rampp M."/>
            <person name="Palm P."/>
            <person name="Gross K."/>
            <person name="Schuster S.C."/>
            <person name="Oesterhelt D."/>
        </authorList>
    </citation>
    <scope>NUCLEOTIDE SEQUENCE [LARGE SCALE GENOMIC DNA]</scope>
    <source>
        <strain evidence="3">DSM 18674 / JCM 14361 / 8.8.11</strain>
    </source>
</reference>
<dbReference type="eggNOG" id="arCOG02911">
    <property type="taxonomic scope" value="Archaea"/>
</dbReference>
<dbReference type="Pfam" id="PF23960">
    <property type="entry name" value="DUF7289"/>
    <property type="match status" value="1"/>
</dbReference>
<dbReference type="HOGENOM" id="CLU_084673_1_0_2"/>
<keyword evidence="1" id="KW-0472">Membrane</keyword>
<accession>M1XQN0</accession>
<evidence type="ECO:0000256" key="1">
    <source>
        <dbReference type="SAM" id="Phobius"/>
    </source>
</evidence>
<dbReference type="EMBL" id="HF582854">
    <property type="protein sequence ID" value="CCQ36418.1"/>
    <property type="molecule type" value="Genomic_DNA"/>
</dbReference>
<dbReference type="AlphaFoldDB" id="M1XQN0"/>
<evidence type="ECO:0000313" key="3">
    <source>
        <dbReference type="Proteomes" id="UP000011867"/>
    </source>
</evidence>
<dbReference type="OrthoDB" id="118051at2157"/>
<proteinExistence type="predicted"/>
<sequence length="249" mass="27158">MRTTSAIGSDDRAVSDVVGYVLVFSLITLSIGAITVGGFSTLQDRQDAERINNAERAFDVFAGNVEDVYRDGAPSRATEMRLSGGTLRYGEPVTITVADATSSDIKTTVQTTPLVYANGRTEIIYVAGAVIRSERDSAVMLREPPFKITADSTVVPIIAITAPSDQPTISRELAHTRVESTRRNPTPNPDLSADGNRITITVESPWSDAWERYFDRQAEPEAVKSDGQSVEIETDRISTPVSRIDLHIR</sequence>
<keyword evidence="1" id="KW-0812">Transmembrane</keyword>
<keyword evidence="3" id="KW-1185">Reference proteome</keyword>
<dbReference type="Proteomes" id="UP000011867">
    <property type="component" value="Chromosome"/>
</dbReference>
<keyword evidence="1" id="KW-1133">Transmembrane helix</keyword>
<evidence type="ECO:0000313" key="2">
    <source>
        <dbReference type="EMBL" id="CCQ36418.1"/>
    </source>
</evidence>